<dbReference type="EMBL" id="LRGB01002535">
    <property type="protein sequence ID" value="KZS07235.1"/>
    <property type="molecule type" value="Genomic_DNA"/>
</dbReference>
<keyword evidence="2" id="KW-1185">Reference proteome</keyword>
<sequence>MERNAADLDDPPLTTSLSLSASTRGSYLFYSPPISLTRVRIGFLHVGESFLLFFSG</sequence>
<gene>
    <name evidence="1" type="ORF">APZ42_029105</name>
</gene>
<reference evidence="1 2" key="1">
    <citation type="submission" date="2016-03" db="EMBL/GenBank/DDBJ databases">
        <title>EvidentialGene: Evidence-directed Construction of Genes on Genomes.</title>
        <authorList>
            <person name="Gilbert D.G."/>
            <person name="Choi J.-H."/>
            <person name="Mockaitis K."/>
            <person name="Colbourne J."/>
            <person name="Pfrender M."/>
        </authorList>
    </citation>
    <scope>NUCLEOTIDE SEQUENCE [LARGE SCALE GENOMIC DNA]</scope>
    <source>
        <strain evidence="1 2">Xinb3</strain>
        <tissue evidence="1">Complete organism</tissue>
    </source>
</reference>
<comment type="caution">
    <text evidence="1">The sequence shown here is derived from an EMBL/GenBank/DDBJ whole genome shotgun (WGS) entry which is preliminary data.</text>
</comment>
<protein>
    <submittedName>
        <fullName evidence="1">Uncharacterized protein</fullName>
    </submittedName>
</protein>
<accession>A0A164PXD4</accession>
<proteinExistence type="predicted"/>
<evidence type="ECO:0000313" key="2">
    <source>
        <dbReference type="Proteomes" id="UP000076858"/>
    </source>
</evidence>
<evidence type="ECO:0000313" key="1">
    <source>
        <dbReference type="EMBL" id="KZS07235.1"/>
    </source>
</evidence>
<dbReference type="Proteomes" id="UP000076858">
    <property type="component" value="Unassembled WGS sequence"/>
</dbReference>
<organism evidence="1 2">
    <name type="scientific">Daphnia magna</name>
    <dbReference type="NCBI Taxonomy" id="35525"/>
    <lineage>
        <taxon>Eukaryota</taxon>
        <taxon>Metazoa</taxon>
        <taxon>Ecdysozoa</taxon>
        <taxon>Arthropoda</taxon>
        <taxon>Crustacea</taxon>
        <taxon>Branchiopoda</taxon>
        <taxon>Diplostraca</taxon>
        <taxon>Cladocera</taxon>
        <taxon>Anomopoda</taxon>
        <taxon>Daphniidae</taxon>
        <taxon>Daphnia</taxon>
    </lineage>
</organism>
<name>A0A164PXD4_9CRUS</name>
<dbReference type="AlphaFoldDB" id="A0A164PXD4"/>